<comment type="caution">
    <text evidence="1">The sequence shown here is derived from an EMBL/GenBank/DDBJ whole genome shotgun (WGS) entry which is preliminary data.</text>
</comment>
<sequence>MVDSGWDIAMRRIDAIYDVPQFLASSLVRRIATNNFRLSTADRTKFARLPDEVIARIEDIVRDAYLEAGEDVGGDILREHLWQQALEGRREMVACGDLLTPADFGARIGASDKRLARLLDDGSVFAIEVDGVQYVPAVLANPSLNRKRLQAICQLIVPAPPMSRLEFLVSQNGSLGDRRPLDMLEDDNDFKTLRQAAVAWAAQWSRTIVKMYEGMHETEPNDVSPLYTATAEIDPRRPLWERASEALHAHGYQWPLGPYTDVRQFTLFVERQTAGDSAPTPEACVQIVVDGEDIRIRIVAAPGATLRSRTMPTGNHKGLIDIAKRVIAHLTNAKRA</sequence>
<name>B1FT96_PARG4</name>
<dbReference type="Proteomes" id="UP000005045">
    <property type="component" value="Unassembled WGS sequence"/>
</dbReference>
<dbReference type="AlphaFoldDB" id="B1FT96"/>
<dbReference type="EMBL" id="ABLD01000001">
    <property type="protein sequence ID" value="EDT12891.1"/>
    <property type="molecule type" value="Genomic_DNA"/>
</dbReference>
<accession>B1FT96</accession>
<evidence type="ECO:0000313" key="1">
    <source>
        <dbReference type="EMBL" id="EDT12891.1"/>
    </source>
</evidence>
<dbReference type="RefSeq" id="WP_006046820.1">
    <property type="nucleotide sequence ID" value="NZ_ABLD01000001.1"/>
</dbReference>
<protein>
    <submittedName>
        <fullName evidence="1">Uncharacterized protein</fullName>
    </submittedName>
</protein>
<gene>
    <name evidence="1" type="ORF">BgramDRAFT_0271</name>
</gene>
<organism evidence="1 2">
    <name type="scientific">Paraburkholderia graminis (strain ATCC 700544 / DSM 17151 / LMG 18924 / NCIMB 13744 / C4D1M)</name>
    <dbReference type="NCBI Taxonomy" id="396598"/>
    <lineage>
        <taxon>Bacteria</taxon>
        <taxon>Pseudomonadati</taxon>
        <taxon>Pseudomonadota</taxon>
        <taxon>Betaproteobacteria</taxon>
        <taxon>Burkholderiales</taxon>
        <taxon>Burkholderiaceae</taxon>
        <taxon>Paraburkholderia</taxon>
    </lineage>
</organism>
<evidence type="ECO:0000313" key="2">
    <source>
        <dbReference type="Proteomes" id="UP000005045"/>
    </source>
</evidence>
<dbReference type="OrthoDB" id="9005973at2"/>
<proteinExistence type="predicted"/>
<reference evidence="1 2" key="1">
    <citation type="submission" date="2008-03" db="EMBL/GenBank/DDBJ databases">
        <title>Sequencing of the draft genome and assembly of Burkholderia graminis C4D1M.</title>
        <authorList>
            <consortium name="US DOE Joint Genome Institute (JGI-PGF)"/>
            <person name="Copeland A."/>
            <person name="Lucas S."/>
            <person name="Lapidus A."/>
            <person name="Glavina del Rio T."/>
            <person name="Dalin E."/>
            <person name="Tice H."/>
            <person name="Bruce D."/>
            <person name="Goodwin L."/>
            <person name="Pitluck S."/>
            <person name="Larimer F."/>
            <person name="Land M.L."/>
            <person name="Hauser L."/>
            <person name="Tiedje J."/>
            <person name="Richardson P."/>
        </authorList>
    </citation>
    <scope>NUCLEOTIDE SEQUENCE [LARGE SCALE GENOMIC DNA]</scope>
    <source>
        <strain evidence="2">ATCC 700544 / DSM 17151 / LMG 18924 / NCIMB 13744 / C4D1M</strain>
    </source>
</reference>
<keyword evidence="2" id="KW-1185">Reference proteome</keyword>